<reference evidence="10 11" key="1">
    <citation type="submission" date="2019-12" db="EMBL/GenBank/DDBJ databases">
        <title>Chromosome-level assembly of the Caenorhabditis remanei genome.</title>
        <authorList>
            <person name="Teterina A.A."/>
            <person name="Willis J.H."/>
            <person name="Phillips P.C."/>
        </authorList>
    </citation>
    <scope>NUCLEOTIDE SEQUENCE [LARGE SCALE GENOMIC DNA]</scope>
    <source>
        <strain evidence="10 11">PX506</strain>
        <tissue evidence="10">Whole organism</tissue>
    </source>
</reference>
<evidence type="ECO:0000256" key="1">
    <source>
        <dbReference type="ARBA" id="ARBA00004123"/>
    </source>
</evidence>
<comment type="catalytic activity">
    <reaction evidence="8">
        <text>L-lysyl-[protein] + S-adenosyl-L-methionine = N(6)-methyl-L-lysyl-[protein] + S-adenosyl-L-homocysteine + H(+)</text>
        <dbReference type="Rhea" id="RHEA:51736"/>
        <dbReference type="Rhea" id="RHEA-COMP:9752"/>
        <dbReference type="Rhea" id="RHEA-COMP:13053"/>
        <dbReference type="ChEBI" id="CHEBI:15378"/>
        <dbReference type="ChEBI" id="CHEBI:29969"/>
        <dbReference type="ChEBI" id="CHEBI:57856"/>
        <dbReference type="ChEBI" id="CHEBI:59789"/>
        <dbReference type="ChEBI" id="CHEBI:61929"/>
    </reaction>
</comment>
<dbReference type="CTD" id="9818486"/>
<evidence type="ECO:0000256" key="2">
    <source>
        <dbReference type="ARBA" id="ARBA00004496"/>
    </source>
</evidence>
<dbReference type="Proteomes" id="UP000483820">
    <property type="component" value="Chromosome III"/>
</dbReference>
<dbReference type="InterPro" id="IPR044421">
    <property type="entry name" value="SMYD4_SET"/>
</dbReference>
<dbReference type="AlphaFoldDB" id="A0A6A5H1V9"/>
<feature type="domain" description="SET" evidence="9">
    <location>
        <begin position="18"/>
        <end position="265"/>
    </location>
</feature>
<dbReference type="CDD" id="cd10536">
    <property type="entry name" value="SET_SMYD4"/>
    <property type="match status" value="1"/>
</dbReference>
<dbReference type="PROSITE" id="PS50280">
    <property type="entry name" value="SET"/>
    <property type="match status" value="1"/>
</dbReference>
<name>A0A6A5H1V9_CAERE</name>
<dbReference type="PANTHER" id="PTHR46165:SF2">
    <property type="entry name" value="SET AND MYND DOMAIN-CONTAINING PROTEIN 4"/>
    <property type="match status" value="1"/>
</dbReference>
<keyword evidence="6" id="KW-0949">S-adenosyl-L-methionine</keyword>
<protein>
    <recommendedName>
        <fullName evidence="9">SET domain-containing protein</fullName>
    </recommendedName>
</protein>
<evidence type="ECO:0000256" key="6">
    <source>
        <dbReference type="ARBA" id="ARBA00022691"/>
    </source>
</evidence>
<dbReference type="InterPro" id="IPR046341">
    <property type="entry name" value="SET_dom_sf"/>
</dbReference>
<evidence type="ECO:0000259" key="9">
    <source>
        <dbReference type="PROSITE" id="PS50280"/>
    </source>
</evidence>
<dbReference type="GO" id="GO:0005737">
    <property type="term" value="C:cytoplasm"/>
    <property type="evidence" value="ECO:0007669"/>
    <property type="project" value="UniProtKB-SubCell"/>
</dbReference>
<comment type="subcellular location">
    <subcellularLocation>
        <location evidence="2">Cytoplasm</location>
    </subcellularLocation>
    <subcellularLocation>
        <location evidence="1">Nucleus</location>
    </subcellularLocation>
</comment>
<keyword evidence="7" id="KW-0539">Nucleus</keyword>
<keyword evidence="5" id="KW-0808">Transferase</keyword>
<dbReference type="KEGG" id="crq:GCK72_009491"/>
<dbReference type="SMART" id="SM00317">
    <property type="entry name" value="SET"/>
    <property type="match status" value="1"/>
</dbReference>
<dbReference type="InterPro" id="IPR001214">
    <property type="entry name" value="SET_dom"/>
</dbReference>
<evidence type="ECO:0000256" key="8">
    <source>
        <dbReference type="ARBA" id="ARBA00048985"/>
    </source>
</evidence>
<dbReference type="RefSeq" id="XP_003113028.2">
    <property type="nucleotide sequence ID" value="XM_003112980.2"/>
</dbReference>
<dbReference type="Gene3D" id="2.170.270.10">
    <property type="entry name" value="SET domain"/>
    <property type="match status" value="1"/>
</dbReference>
<dbReference type="EMBL" id="WUAV01000003">
    <property type="protein sequence ID" value="KAF1761237.1"/>
    <property type="molecule type" value="Genomic_DNA"/>
</dbReference>
<evidence type="ECO:0000256" key="7">
    <source>
        <dbReference type="ARBA" id="ARBA00023242"/>
    </source>
</evidence>
<gene>
    <name evidence="10" type="ORF">GCK72_009491</name>
</gene>
<keyword evidence="4" id="KW-0489">Methyltransferase</keyword>
<evidence type="ECO:0000256" key="4">
    <source>
        <dbReference type="ARBA" id="ARBA00022603"/>
    </source>
</evidence>
<dbReference type="GO" id="GO:0042826">
    <property type="term" value="F:histone deacetylase binding"/>
    <property type="evidence" value="ECO:0007669"/>
    <property type="project" value="TreeGrafter"/>
</dbReference>
<dbReference type="Pfam" id="PF00856">
    <property type="entry name" value="SET"/>
    <property type="match status" value="1"/>
</dbReference>
<dbReference type="SUPFAM" id="SSF82199">
    <property type="entry name" value="SET domain"/>
    <property type="match status" value="1"/>
</dbReference>
<sequence>MVSVSSFKPNANYPELCDKVTIDWDEKRGRFIKAIEDIPLGTVVCIEEGITVNVDSRCCYRCLKLLGNDGFVYCQSCEKFNEPSEIACGEFDSLGIFKLAAHLVFSYPFAEITNLVTSDEPEVPRGLSKTLSTKDVQSVYQLKPFLGIEDSFKTKIVQEAIVKIVKLLEADANWGRLEEPSRLITFTKALRIMTERCAKNAHTIYSIEQIEKKDEDVPIGTGLFPISSIFNHSCTPNVFGFFVRNTFIFVSRGVKSGEELVDSYGVTYNQHSLKQREEFLANVSGFKCHCDSCVEQKSLEDYLEKSFKDVDRSAREASSFLNISDYIDYMKPGVQDIENLISAFSQRRDAEVYSKNLFYWWKKFIQNANYRKIVYDPYLIRPYIEMVLLTWNNDVECTVDEKLSILTVAHRLLTNFYVGFHPISELIKKLFETSMNPIDENRNLETFRILKQRAEILWKRDEYI</sequence>
<dbReference type="PANTHER" id="PTHR46165">
    <property type="entry name" value="SET AND MYND DOMAIN-CONTAINING PROTEIN 4"/>
    <property type="match status" value="1"/>
</dbReference>
<organism evidence="10 11">
    <name type="scientific">Caenorhabditis remanei</name>
    <name type="common">Caenorhabditis vulgaris</name>
    <dbReference type="NCBI Taxonomy" id="31234"/>
    <lineage>
        <taxon>Eukaryota</taxon>
        <taxon>Metazoa</taxon>
        <taxon>Ecdysozoa</taxon>
        <taxon>Nematoda</taxon>
        <taxon>Chromadorea</taxon>
        <taxon>Rhabditida</taxon>
        <taxon>Rhabditina</taxon>
        <taxon>Rhabditomorpha</taxon>
        <taxon>Rhabditoidea</taxon>
        <taxon>Rhabditidae</taxon>
        <taxon>Peloderinae</taxon>
        <taxon>Caenorhabditis</taxon>
    </lineage>
</organism>
<comment type="caution">
    <text evidence="10">The sequence shown here is derived from an EMBL/GenBank/DDBJ whole genome shotgun (WGS) entry which is preliminary data.</text>
</comment>
<dbReference type="GO" id="GO:0005634">
    <property type="term" value="C:nucleus"/>
    <property type="evidence" value="ECO:0007669"/>
    <property type="project" value="UniProtKB-SubCell"/>
</dbReference>
<evidence type="ECO:0000256" key="5">
    <source>
        <dbReference type="ARBA" id="ARBA00022679"/>
    </source>
</evidence>
<dbReference type="GeneID" id="9818486"/>
<dbReference type="GO" id="GO:0008168">
    <property type="term" value="F:methyltransferase activity"/>
    <property type="evidence" value="ECO:0007669"/>
    <property type="project" value="UniProtKB-KW"/>
</dbReference>
<evidence type="ECO:0000313" key="10">
    <source>
        <dbReference type="EMBL" id="KAF1761237.1"/>
    </source>
</evidence>
<dbReference type="InterPro" id="IPR052097">
    <property type="entry name" value="SET-MYND_domain_protein"/>
</dbReference>
<evidence type="ECO:0000313" key="11">
    <source>
        <dbReference type="Proteomes" id="UP000483820"/>
    </source>
</evidence>
<accession>A0A6A5H1V9</accession>
<evidence type="ECO:0000256" key="3">
    <source>
        <dbReference type="ARBA" id="ARBA00022490"/>
    </source>
</evidence>
<dbReference type="GO" id="GO:0032259">
    <property type="term" value="P:methylation"/>
    <property type="evidence" value="ECO:0007669"/>
    <property type="project" value="UniProtKB-KW"/>
</dbReference>
<keyword evidence="3" id="KW-0963">Cytoplasm</keyword>
<proteinExistence type="predicted"/>